<dbReference type="GeneID" id="98915158"/>
<evidence type="ECO:0000313" key="1">
    <source>
        <dbReference type="EMBL" id="TCW00575.1"/>
    </source>
</evidence>
<dbReference type="EMBL" id="SMCQ01000007">
    <property type="protein sequence ID" value="TCW00575.1"/>
    <property type="molecule type" value="Genomic_DNA"/>
</dbReference>
<sequence length="61" mass="7279">MKQMSHKNNNFIINIKETQNDTWQGSIQWIEGKKEENFRSALEMIKLIDSALNDQDPYHKE</sequence>
<name>A0A4R3Z3Z0_9FIRM</name>
<keyword evidence="2" id="KW-1185">Reference proteome</keyword>
<reference evidence="1 2" key="1">
    <citation type="submission" date="2019-03" db="EMBL/GenBank/DDBJ databases">
        <title>Genomic Encyclopedia of Type Strains, Phase IV (KMG-IV): sequencing the most valuable type-strain genomes for metagenomic binning, comparative biology and taxonomic classification.</title>
        <authorList>
            <person name="Goeker M."/>
        </authorList>
    </citation>
    <scope>NUCLEOTIDE SEQUENCE [LARGE SCALE GENOMIC DNA]</scope>
    <source>
        <strain evidence="1 2">DSM 29487</strain>
    </source>
</reference>
<dbReference type="RefSeq" id="WP_066448296.1">
    <property type="nucleotide sequence ID" value="NZ_CAUWFI010000029.1"/>
</dbReference>
<accession>A0A4R3Z3Z0</accession>
<gene>
    <name evidence="1" type="ORF">EDD60_10764</name>
</gene>
<evidence type="ECO:0000313" key="2">
    <source>
        <dbReference type="Proteomes" id="UP000295515"/>
    </source>
</evidence>
<dbReference type="Proteomes" id="UP000295515">
    <property type="component" value="Unassembled WGS sequence"/>
</dbReference>
<proteinExistence type="predicted"/>
<organism evidence="1 2">
    <name type="scientific">Longibaculum muris</name>
    <dbReference type="NCBI Taxonomy" id="1796628"/>
    <lineage>
        <taxon>Bacteria</taxon>
        <taxon>Bacillati</taxon>
        <taxon>Bacillota</taxon>
        <taxon>Erysipelotrichia</taxon>
        <taxon>Erysipelotrichales</taxon>
        <taxon>Coprobacillaceae</taxon>
        <taxon>Longibaculum</taxon>
    </lineage>
</organism>
<comment type="caution">
    <text evidence="1">The sequence shown here is derived from an EMBL/GenBank/DDBJ whole genome shotgun (WGS) entry which is preliminary data.</text>
</comment>
<dbReference type="AlphaFoldDB" id="A0A4R3Z3Z0"/>
<protein>
    <submittedName>
        <fullName evidence="1">Uncharacterized protein</fullName>
    </submittedName>
</protein>